<gene>
    <name evidence="2" type="primary">Hypp75</name>
    <name evidence="2" type="ORF">BLAG_LOCUS219</name>
</gene>
<reference evidence="2" key="1">
    <citation type="submission" date="2022-01" db="EMBL/GenBank/DDBJ databases">
        <authorList>
            <person name="Braso-Vives M."/>
        </authorList>
    </citation>
    <scope>NUCLEOTIDE SEQUENCE</scope>
</reference>
<dbReference type="Proteomes" id="UP000838412">
    <property type="component" value="Chromosome 1"/>
</dbReference>
<accession>A0A8J9W1D7</accession>
<evidence type="ECO:0000313" key="3">
    <source>
        <dbReference type="Proteomes" id="UP000838412"/>
    </source>
</evidence>
<protein>
    <submittedName>
        <fullName evidence="2">Hypp75 protein</fullName>
    </submittedName>
</protein>
<feature type="region of interest" description="Disordered" evidence="1">
    <location>
        <begin position="1"/>
        <end position="31"/>
    </location>
</feature>
<dbReference type="AlphaFoldDB" id="A0A8J9W1D7"/>
<proteinExistence type="predicted"/>
<sequence length="76" mass="7397">MSGKGSSGSASGGGGSLGPPSGVGPIVWGGGGTKSKPASSILVALDMAVEEEQEAVQEVEVGEEVEVRAVARSTLK</sequence>
<organism evidence="2 3">
    <name type="scientific">Branchiostoma lanceolatum</name>
    <name type="common">Common lancelet</name>
    <name type="synonym">Amphioxus lanceolatum</name>
    <dbReference type="NCBI Taxonomy" id="7740"/>
    <lineage>
        <taxon>Eukaryota</taxon>
        <taxon>Metazoa</taxon>
        <taxon>Chordata</taxon>
        <taxon>Cephalochordata</taxon>
        <taxon>Leptocardii</taxon>
        <taxon>Amphioxiformes</taxon>
        <taxon>Branchiostomatidae</taxon>
        <taxon>Branchiostoma</taxon>
    </lineage>
</organism>
<dbReference type="EMBL" id="OV696686">
    <property type="protein sequence ID" value="CAH1226011.1"/>
    <property type="molecule type" value="Genomic_DNA"/>
</dbReference>
<evidence type="ECO:0000313" key="2">
    <source>
        <dbReference type="EMBL" id="CAH1226011.1"/>
    </source>
</evidence>
<evidence type="ECO:0000256" key="1">
    <source>
        <dbReference type="SAM" id="MobiDB-lite"/>
    </source>
</evidence>
<keyword evidence="3" id="KW-1185">Reference proteome</keyword>
<name>A0A8J9W1D7_BRALA</name>